<organism evidence="6 7">
    <name type="scientific">Alicyclobacillus cellulosilyticus</name>
    <dbReference type="NCBI Taxonomy" id="1003997"/>
    <lineage>
        <taxon>Bacteria</taxon>
        <taxon>Bacillati</taxon>
        <taxon>Bacillota</taxon>
        <taxon>Bacilli</taxon>
        <taxon>Bacillales</taxon>
        <taxon>Alicyclobacillaceae</taxon>
        <taxon>Alicyclobacillus</taxon>
    </lineage>
</organism>
<keyword evidence="3 4" id="KW-0865">Zymogen</keyword>
<evidence type="ECO:0000313" key="6">
    <source>
        <dbReference type="EMBL" id="GGJ14218.1"/>
    </source>
</evidence>
<dbReference type="EMBL" id="BMOY01000066">
    <property type="protein sequence ID" value="GGJ14218.1"/>
    <property type="molecule type" value="Genomic_DNA"/>
</dbReference>
<comment type="subunit">
    <text evidence="4">Homotetramer.</text>
</comment>
<comment type="similarity">
    <text evidence="4">Belongs to the peptidase A25 family.</text>
</comment>
<reference evidence="6" key="2">
    <citation type="submission" date="2020-09" db="EMBL/GenBank/DDBJ databases">
        <authorList>
            <person name="Sun Q."/>
            <person name="Ohkuma M."/>
        </authorList>
    </citation>
    <scope>NUCLEOTIDE SEQUENCE</scope>
    <source>
        <strain evidence="6">JCM 18487</strain>
    </source>
</reference>
<dbReference type="NCBIfam" id="TIGR01441">
    <property type="entry name" value="GPR"/>
    <property type="match status" value="1"/>
</dbReference>
<dbReference type="EC" id="3.4.24.78" evidence="4"/>
<evidence type="ECO:0000256" key="1">
    <source>
        <dbReference type="ARBA" id="ARBA00022670"/>
    </source>
</evidence>
<keyword evidence="1 4" id="KW-0645">Protease</keyword>
<evidence type="ECO:0000256" key="5">
    <source>
        <dbReference type="SAM" id="MobiDB-lite"/>
    </source>
</evidence>
<accession>A0A917KJ33</accession>
<reference evidence="6" key="1">
    <citation type="journal article" date="2014" name="Int. J. Syst. Evol. Microbiol.">
        <title>Complete genome sequence of Corynebacterium casei LMG S-19264T (=DSM 44701T), isolated from a smear-ripened cheese.</title>
        <authorList>
            <consortium name="US DOE Joint Genome Institute (JGI-PGF)"/>
            <person name="Walter F."/>
            <person name="Albersmeier A."/>
            <person name="Kalinowski J."/>
            <person name="Ruckert C."/>
        </authorList>
    </citation>
    <scope>NUCLEOTIDE SEQUENCE</scope>
    <source>
        <strain evidence="6">JCM 18487</strain>
    </source>
</reference>
<keyword evidence="2 4" id="KW-0378">Hydrolase</keyword>
<dbReference type="GO" id="GO:0009847">
    <property type="term" value="P:spore germination"/>
    <property type="evidence" value="ECO:0007669"/>
    <property type="project" value="UniProtKB-UniRule"/>
</dbReference>
<dbReference type="Proteomes" id="UP000637695">
    <property type="component" value="Unassembled WGS sequence"/>
</dbReference>
<dbReference type="GO" id="GO:0006508">
    <property type="term" value="P:proteolysis"/>
    <property type="evidence" value="ECO:0007669"/>
    <property type="project" value="UniProtKB-UniRule"/>
</dbReference>
<comment type="PTM">
    <text evidence="4">Autoproteolytically processed. The inactive tetrameric zymogen termed p46 autoprocesses to a smaller form termed p41, which is active only during spore germination.</text>
</comment>
<evidence type="ECO:0000313" key="7">
    <source>
        <dbReference type="Proteomes" id="UP000637695"/>
    </source>
</evidence>
<dbReference type="AlphaFoldDB" id="A0A917KJ33"/>
<feature type="chain" id="PRO_5038195239" description="Germination protease" evidence="4">
    <location>
        <begin position="52"/>
        <end position="367"/>
    </location>
</feature>
<proteinExistence type="inferred from homology"/>
<comment type="catalytic activity">
    <reaction evidence="4">
        <text>Endopeptidase action with P4 Glu or Asp, P1 preferably Glu &gt; Asp, P1' hydrophobic and P2' Ala.</text>
        <dbReference type="EC" id="3.4.24.78"/>
    </reaction>
</comment>
<dbReference type="InterPro" id="IPR005080">
    <property type="entry name" value="Peptidase_A25"/>
</dbReference>
<feature type="compositionally biased region" description="Basic and acidic residues" evidence="5">
    <location>
        <begin position="22"/>
        <end position="41"/>
    </location>
</feature>
<dbReference type="HAMAP" id="MF_00626">
    <property type="entry name" value="Germination_prot"/>
    <property type="match status" value="1"/>
</dbReference>
<gene>
    <name evidence="4 6" type="primary">gpr</name>
    <name evidence="6" type="ORF">GCM10010885_24420</name>
</gene>
<comment type="function">
    <text evidence="4">Initiates the rapid degradation of small, acid-soluble proteins during spore germination.</text>
</comment>
<dbReference type="PIRSF" id="PIRSF019549">
    <property type="entry name" value="Peptidase_A25"/>
    <property type="match status" value="1"/>
</dbReference>
<dbReference type="RefSeq" id="WP_229776906.1">
    <property type="nucleotide sequence ID" value="NZ_BMOY01000066.1"/>
</dbReference>
<evidence type="ECO:0000256" key="4">
    <source>
        <dbReference type="HAMAP-Rule" id="MF_00626"/>
    </source>
</evidence>
<comment type="caution">
    <text evidence="6">The sequence shown here is derived from an EMBL/GenBank/DDBJ whole genome shotgun (WGS) entry which is preliminary data.</text>
</comment>
<dbReference type="GO" id="GO:0004222">
    <property type="term" value="F:metalloendopeptidase activity"/>
    <property type="evidence" value="ECO:0007669"/>
    <property type="project" value="UniProtKB-UniRule"/>
</dbReference>
<dbReference type="SUPFAM" id="SSF53163">
    <property type="entry name" value="HybD-like"/>
    <property type="match status" value="1"/>
</dbReference>
<keyword evidence="7" id="KW-1185">Reference proteome</keyword>
<feature type="propeptide" id="PRO_5038195240" evidence="4">
    <location>
        <begin position="1"/>
        <end position="51"/>
    </location>
</feature>
<feature type="region of interest" description="Disordered" evidence="5">
    <location>
        <begin position="22"/>
        <end position="46"/>
    </location>
</feature>
<sequence>MRGMGRARTGCARWFRQDAHAVGRTDAGEDVRAPAADEHAGAELPASPHTDLALEASAWARSQGIRLDGVREEREQPEEGITVTRVHVETAAAERALGKRRGRYVTIEAPGLRHRDPDFQERVSRRFAAEFADLLPVGEDASVLVVGLGNAHVTPDALGPLVVERLLVTRHLFHYMPEALGEGYRTVCAVAPGVLGVTGIETAEMVKGIVERVRPDVVIAVDALASRALSRVNATIQIADSGIQPGGGVGNHRQALDRDTLGVPCLAVGVPTVVDAATIAHDAMDLVLRHVDTVLPGDGASQLLNRFTPKEKWQLIREVLEPLGNNLMVTPKEIDAFIDDIAHVVAKGLNAALHPGVDFAGADAITH</sequence>
<evidence type="ECO:0000256" key="3">
    <source>
        <dbReference type="ARBA" id="ARBA00023145"/>
    </source>
</evidence>
<protein>
    <recommendedName>
        <fullName evidence="4">Germination protease</fullName>
        <ecNumber evidence="4">3.4.24.78</ecNumber>
    </recommendedName>
    <alternativeName>
        <fullName evidence="4">GPR endopeptidase</fullName>
    </alternativeName>
    <alternativeName>
        <fullName evidence="4">Germination proteinase</fullName>
    </alternativeName>
    <alternativeName>
        <fullName evidence="4">Spore protease</fullName>
    </alternativeName>
</protein>
<name>A0A917KJ33_9BACL</name>
<dbReference type="Pfam" id="PF03418">
    <property type="entry name" value="Peptidase_A25"/>
    <property type="match status" value="2"/>
</dbReference>
<dbReference type="Gene3D" id="3.40.50.1450">
    <property type="entry name" value="HybD-like"/>
    <property type="match status" value="1"/>
</dbReference>
<dbReference type="InterPro" id="IPR023430">
    <property type="entry name" value="Pept_HybD-like_dom_sf"/>
</dbReference>
<evidence type="ECO:0000256" key="2">
    <source>
        <dbReference type="ARBA" id="ARBA00022801"/>
    </source>
</evidence>